<gene>
    <name evidence="2" type="ORF">ACFS1K_13495</name>
</gene>
<proteinExistence type="predicted"/>
<comment type="caution">
    <text evidence="2">The sequence shown here is derived from an EMBL/GenBank/DDBJ whole genome shotgun (WGS) entry which is preliminary data.</text>
</comment>
<evidence type="ECO:0000313" key="3">
    <source>
        <dbReference type="Proteomes" id="UP001597532"/>
    </source>
</evidence>
<dbReference type="GO" id="GO:0004519">
    <property type="term" value="F:endonuclease activity"/>
    <property type="evidence" value="ECO:0007669"/>
    <property type="project" value="UniProtKB-KW"/>
</dbReference>
<dbReference type="InterPro" id="IPR036691">
    <property type="entry name" value="Endo/exonu/phosph_ase_sf"/>
</dbReference>
<name>A0ABW5VGG9_9FLAO</name>
<keyword evidence="2" id="KW-0378">Hydrolase</keyword>
<keyword evidence="2" id="KW-0540">Nuclease</keyword>
<dbReference type="Pfam" id="PF03372">
    <property type="entry name" value="Exo_endo_phos"/>
    <property type="match status" value="1"/>
</dbReference>
<dbReference type="PANTHER" id="PTHR14859">
    <property type="entry name" value="CALCOFLUOR WHITE HYPERSENSITIVE PROTEIN PRECURSOR"/>
    <property type="match status" value="1"/>
</dbReference>
<dbReference type="InterPro" id="IPR051916">
    <property type="entry name" value="GPI-anchor_lipid_remodeler"/>
</dbReference>
<accession>A0ABW5VGG9</accession>
<dbReference type="Proteomes" id="UP001597532">
    <property type="component" value="Unassembled WGS sequence"/>
</dbReference>
<dbReference type="RefSeq" id="WP_251806519.1">
    <property type="nucleotide sequence ID" value="NZ_CP166679.1"/>
</dbReference>
<feature type="domain" description="Endonuclease/exonuclease/phosphatase" evidence="1">
    <location>
        <begin position="15"/>
        <end position="238"/>
    </location>
</feature>
<protein>
    <submittedName>
        <fullName evidence="2">Endonuclease/exonuclease/phosphatase family protein</fullName>
    </submittedName>
</protein>
<keyword evidence="3" id="KW-1185">Reference proteome</keyword>
<dbReference type="SUPFAM" id="SSF56219">
    <property type="entry name" value="DNase I-like"/>
    <property type="match status" value="1"/>
</dbReference>
<sequence length="249" mass="28066">MDPKLDEAPSIKVMSYNMRIASPPSSNWGGTDLAAIADVINRNKPDIVALQEVDVYTKRSGLDSNQAMELGKLTNMEYFFAKAVDRSEGDYGVAILSRFPIKESKAYRLPVSPGSDGEIRGLALIIVEVNNMDVVFMSTHFDHLSDKNRLLQTEKMMEVLSLHKDYPVIVGADFNMEPDNKVMDEIRNEMTGCTFCPLTFPQINPNTTIDYIMVNDMATKSLKLLNYYTVKEDYASDHLPLIGEFIFEE</sequence>
<dbReference type="EMBL" id="JBHUOK010000030">
    <property type="protein sequence ID" value="MFD2790783.1"/>
    <property type="molecule type" value="Genomic_DNA"/>
</dbReference>
<dbReference type="PANTHER" id="PTHR14859:SF15">
    <property type="entry name" value="ENDONUCLEASE_EXONUCLEASE_PHOSPHATASE DOMAIN-CONTAINING PROTEIN"/>
    <property type="match status" value="1"/>
</dbReference>
<evidence type="ECO:0000259" key="1">
    <source>
        <dbReference type="Pfam" id="PF03372"/>
    </source>
</evidence>
<keyword evidence="2" id="KW-0255">Endonuclease</keyword>
<dbReference type="Gene3D" id="3.60.10.10">
    <property type="entry name" value="Endonuclease/exonuclease/phosphatase"/>
    <property type="match status" value="1"/>
</dbReference>
<dbReference type="InterPro" id="IPR005135">
    <property type="entry name" value="Endo/exonuclease/phosphatase"/>
</dbReference>
<organism evidence="2 3">
    <name type="scientific">Arenibacter antarcticus</name>
    <dbReference type="NCBI Taxonomy" id="2040469"/>
    <lineage>
        <taxon>Bacteria</taxon>
        <taxon>Pseudomonadati</taxon>
        <taxon>Bacteroidota</taxon>
        <taxon>Flavobacteriia</taxon>
        <taxon>Flavobacteriales</taxon>
        <taxon>Flavobacteriaceae</taxon>
        <taxon>Arenibacter</taxon>
    </lineage>
</organism>
<reference evidence="3" key="1">
    <citation type="journal article" date="2019" name="Int. J. Syst. Evol. Microbiol.">
        <title>The Global Catalogue of Microorganisms (GCM) 10K type strain sequencing project: providing services to taxonomists for standard genome sequencing and annotation.</title>
        <authorList>
            <consortium name="The Broad Institute Genomics Platform"/>
            <consortium name="The Broad Institute Genome Sequencing Center for Infectious Disease"/>
            <person name="Wu L."/>
            <person name="Ma J."/>
        </authorList>
    </citation>
    <scope>NUCLEOTIDE SEQUENCE [LARGE SCALE GENOMIC DNA]</scope>
    <source>
        <strain evidence="3">KCTC 52924</strain>
    </source>
</reference>
<evidence type="ECO:0000313" key="2">
    <source>
        <dbReference type="EMBL" id="MFD2790783.1"/>
    </source>
</evidence>